<proteinExistence type="predicted"/>
<evidence type="ECO:0000313" key="2">
    <source>
        <dbReference type="EMBL" id="AZJ33499.1"/>
    </source>
</evidence>
<keyword evidence="1" id="KW-0812">Transmembrane</keyword>
<feature type="transmembrane region" description="Helical" evidence="1">
    <location>
        <begin position="34"/>
        <end position="55"/>
    </location>
</feature>
<keyword evidence="1" id="KW-0472">Membrane</keyword>
<dbReference type="RefSeq" id="WP_073181911.1">
    <property type="nucleotide sequence ID" value="NZ_CP032544.1"/>
</dbReference>
<keyword evidence="3" id="KW-1185">Reference proteome</keyword>
<sequence>MEILLIIFLLLLAGLVLFLLYKILKWIAAKRVRIIVAAALLVIAIIGNTLNRLFFTKMEMIQSTVYPNLYLVKHPIKDRDSLNNIIKSKVIEVIGKNPIINQKIYSENTYEAPYATLAFYTYSKNSKLSIFQDYGTSYFIDNQEDLGGMIVEDLSMYQTQKLATYNIKAYKNDITRYYGALTYFKDAYPVKTDTINNNVLIKD</sequence>
<reference evidence="2 3" key="1">
    <citation type="submission" date="2018-09" db="EMBL/GenBank/DDBJ databases">
        <title>Insights into the microbiota of Asian seabass (Lates calcarifer) with tenacibaculosis symptoms and description of sp. nov. Tenacibaculum singaporense.</title>
        <authorList>
            <person name="Miyake S."/>
            <person name="Soh M."/>
            <person name="Azman M.N."/>
            <person name="Ngoh S.Y."/>
            <person name="Orban L."/>
            <person name="Seedorf H."/>
        </authorList>
    </citation>
    <scope>NUCLEOTIDE SEQUENCE [LARGE SCALE GENOMIC DNA]</scope>
    <source>
        <strain evidence="2 3">DSM 13764</strain>
    </source>
</reference>
<dbReference type="Proteomes" id="UP000269693">
    <property type="component" value="Chromosome"/>
</dbReference>
<name>A0ABM7CI66_9FLAO</name>
<dbReference type="EMBL" id="CP032544">
    <property type="protein sequence ID" value="AZJ33499.1"/>
    <property type="molecule type" value="Genomic_DNA"/>
</dbReference>
<organism evidence="2 3">
    <name type="scientific">Tenacibaculum mesophilum</name>
    <dbReference type="NCBI Taxonomy" id="104268"/>
    <lineage>
        <taxon>Bacteria</taxon>
        <taxon>Pseudomonadati</taxon>
        <taxon>Bacteroidota</taxon>
        <taxon>Flavobacteriia</taxon>
        <taxon>Flavobacteriales</taxon>
        <taxon>Flavobacteriaceae</taxon>
        <taxon>Tenacibaculum</taxon>
    </lineage>
</organism>
<gene>
    <name evidence="2" type="ORF">D6200_13360</name>
</gene>
<accession>A0ABM7CI66</accession>
<evidence type="ECO:0000313" key="3">
    <source>
        <dbReference type="Proteomes" id="UP000269693"/>
    </source>
</evidence>
<keyword evidence="1" id="KW-1133">Transmembrane helix</keyword>
<protein>
    <submittedName>
        <fullName evidence="2">Uncharacterized protein</fullName>
    </submittedName>
</protein>
<evidence type="ECO:0000256" key="1">
    <source>
        <dbReference type="SAM" id="Phobius"/>
    </source>
</evidence>